<dbReference type="GeneID" id="68858973"/>
<evidence type="ECO:0000256" key="2">
    <source>
        <dbReference type="ARBA" id="ARBA00022801"/>
    </source>
</evidence>
<dbReference type="PANTHER" id="PTHR43316">
    <property type="entry name" value="HYDROLASE, HALOACID DELAHOGENASE-RELATED"/>
    <property type="match status" value="1"/>
</dbReference>
<dbReference type="EMBL" id="CP064791">
    <property type="protein sequence ID" value="QSG15850.1"/>
    <property type="molecule type" value="Genomic_DNA"/>
</dbReference>
<dbReference type="InterPro" id="IPR023198">
    <property type="entry name" value="PGP-like_dom2"/>
</dbReference>
<name>A0A897NMU2_9EURY</name>
<dbReference type="Gene3D" id="3.40.50.1000">
    <property type="entry name" value="HAD superfamily/HAD-like"/>
    <property type="match status" value="1"/>
</dbReference>
<evidence type="ECO:0000313" key="4">
    <source>
        <dbReference type="Proteomes" id="UP000663292"/>
    </source>
</evidence>
<reference evidence="3 4" key="1">
    <citation type="submission" date="2020-11" db="EMBL/GenBank/DDBJ databases">
        <title>Carbohydrate-dependent, anaerobic sulfur respiration: A novel catabolism in halophilic archaea.</title>
        <authorList>
            <person name="Sorokin D.Y."/>
            <person name="Messina E."/>
            <person name="Smedile F."/>
            <person name="La Cono V."/>
            <person name="Hallsworth J.E."/>
            <person name="Yakimov M.M."/>
        </authorList>
    </citation>
    <scope>NUCLEOTIDE SEQUENCE [LARGE SCALE GENOMIC DNA]</scope>
    <source>
        <strain evidence="3 4">HSR-Est</strain>
    </source>
</reference>
<dbReference type="InterPro" id="IPR006439">
    <property type="entry name" value="HAD-SF_hydro_IA"/>
</dbReference>
<sequence>MHAGSHDAVSFDCFGTLLSVDQPDDPAAAIAESLASRGIERPDDWERAYATPHQSVEPGREQSLVAHVSAALSSRGIDPPDSAVRDAVLAAFESPVRTRDGAGEAVAAAEHVGSVGVCSNCSVPGLVERSLERSALGPDRFDAVVTSVGCGWRKPDRRAFEAVADALGTVPADLLHVGDDPETDWAAPESVLLSERSLSELAGRWRGD</sequence>
<accession>A0A897NMU2</accession>
<dbReference type="Proteomes" id="UP000663292">
    <property type="component" value="Chromosome"/>
</dbReference>
<proteinExistence type="inferred from homology"/>
<dbReference type="InterPro" id="IPR051540">
    <property type="entry name" value="S-2-haloacid_dehalogenase"/>
</dbReference>
<protein>
    <submittedName>
        <fullName evidence="3">HAD superfamily hydrolase</fullName>
    </submittedName>
</protein>
<dbReference type="InterPro" id="IPR023214">
    <property type="entry name" value="HAD_sf"/>
</dbReference>
<keyword evidence="2 3" id="KW-0378">Hydrolase</keyword>
<dbReference type="PANTHER" id="PTHR43316:SF3">
    <property type="entry name" value="HALOACID DEHALOGENASE, TYPE II (AFU_ORTHOLOGUE AFUA_2G07750)-RELATED"/>
    <property type="match status" value="1"/>
</dbReference>
<dbReference type="SUPFAM" id="SSF56784">
    <property type="entry name" value="HAD-like"/>
    <property type="match status" value="1"/>
</dbReference>
<dbReference type="RefSeq" id="WP_229121103.1">
    <property type="nucleotide sequence ID" value="NZ_CP064791.1"/>
</dbReference>
<gene>
    <name evidence="3" type="ORF">HSEST_2338</name>
</gene>
<dbReference type="InterPro" id="IPR036412">
    <property type="entry name" value="HAD-like_sf"/>
</dbReference>
<dbReference type="NCBIfam" id="TIGR01549">
    <property type="entry name" value="HAD-SF-IA-v1"/>
    <property type="match status" value="1"/>
</dbReference>
<evidence type="ECO:0000313" key="3">
    <source>
        <dbReference type="EMBL" id="QSG15850.1"/>
    </source>
</evidence>
<keyword evidence="4" id="KW-1185">Reference proteome</keyword>
<dbReference type="GO" id="GO:0016787">
    <property type="term" value="F:hydrolase activity"/>
    <property type="evidence" value="ECO:0007669"/>
    <property type="project" value="UniProtKB-KW"/>
</dbReference>
<comment type="similarity">
    <text evidence="1">Belongs to the HAD-like hydrolase superfamily.</text>
</comment>
<dbReference type="AlphaFoldDB" id="A0A897NMU2"/>
<dbReference type="Gene3D" id="1.10.150.240">
    <property type="entry name" value="Putative phosphatase, domain 2"/>
    <property type="match status" value="1"/>
</dbReference>
<dbReference type="Pfam" id="PF00702">
    <property type="entry name" value="Hydrolase"/>
    <property type="match status" value="1"/>
</dbReference>
<evidence type="ECO:0000256" key="1">
    <source>
        <dbReference type="ARBA" id="ARBA00007958"/>
    </source>
</evidence>
<organism evidence="3 4">
    <name type="scientific">Halapricum desulfuricans</name>
    <dbReference type="NCBI Taxonomy" id="2841257"/>
    <lineage>
        <taxon>Archaea</taxon>
        <taxon>Methanobacteriati</taxon>
        <taxon>Methanobacteriota</taxon>
        <taxon>Stenosarchaea group</taxon>
        <taxon>Halobacteria</taxon>
        <taxon>Halobacteriales</taxon>
        <taxon>Haloarculaceae</taxon>
        <taxon>Halapricum</taxon>
    </lineage>
</organism>